<organism evidence="3 4">
    <name type="scientific">Polistes dominula</name>
    <name type="common">European paper wasp</name>
    <name type="synonym">Vespa dominula</name>
    <dbReference type="NCBI Taxonomy" id="743375"/>
    <lineage>
        <taxon>Eukaryota</taxon>
        <taxon>Metazoa</taxon>
        <taxon>Ecdysozoa</taxon>
        <taxon>Arthropoda</taxon>
        <taxon>Hexapoda</taxon>
        <taxon>Insecta</taxon>
        <taxon>Pterygota</taxon>
        <taxon>Neoptera</taxon>
        <taxon>Endopterygota</taxon>
        <taxon>Hymenoptera</taxon>
        <taxon>Apocrita</taxon>
        <taxon>Aculeata</taxon>
        <taxon>Vespoidea</taxon>
        <taxon>Vespidae</taxon>
        <taxon>Polistinae</taxon>
        <taxon>Polistini</taxon>
        <taxon>Polistes</taxon>
    </lineage>
</organism>
<protein>
    <submittedName>
        <fullName evidence="4">TBC1 domain family member 16</fullName>
    </submittedName>
</protein>
<dbReference type="PROSITE" id="PS50086">
    <property type="entry name" value="TBC_RABGAP"/>
    <property type="match status" value="1"/>
</dbReference>
<gene>
    <name evidence="4" type="primary">LOC107069555</name>
</gene>
<accession>A0ABM1IQH6</accession>
<dbReference type="Pfam" id="PF00566">
    <property type="entry name" value="RabGAP-TBC"/>
    <property type="match status" value="1"/>
</dbReference>
<sequence length="754" mass="86921">MPLPSILRKASSYILGDGSQDERRTIYQDGEALFCKNNVCVHPPTLTRQNSDVVHHPGYMTITCKFNKNSDVPTLHLSWIPNSTLRKHPTTLESLNVRKLESIVSHRDSEIGESCHVKIPELGEKRYESICDKETLEERVDVCLEAKEPIRCGDCERVCSGGFSTGIRITEEDNFSHDIGEFRNKKKIIQCRNLVNGEAKGNICDAAMGVIRKDRDHMINRFHSESTNDAEKCKDTSENMEEDRIHLCYDNVSIKSRSMSLTSTCSLSISAHTDEEIPSWMRSPELLALQHNLTFPESATASPVTLRRAHRCRRFSVDLSEMRSLRLFFADPACTCGQLVVASRESQYKILHFHHGGLDRLAATLHQWHQLLYPRLDADTEETLPYKHFMVCRPEVSRDELHPEEGQVPMITSLAWKDLLNEKGQVEDDLALRKGIFFGGLEPALRKIVWPFLLHCYSYQSAYEDREQIDALRRQEYDDIQKRRLNMNPEQAERFWRNVVCIVEKDVVRTDRGNPYYAGEDNPNIEVMKNILLNYAVYNPRLGYTQGMSDLLAPLLAELNSEIDAFWCFAGLMQRSVAVCTPTDIDMDRNLCYLRELIRIMVPDFYMHLQKHTDALELLFCHRWILLCLKREFPTEVALVMWEACWVNYLTDHFHLFLCLAIMCVYAEDVIAQDLRTDEMLLHFSSLAMYMDGNLILRKARGLLHNFRQLLRLPCTLAGLCRQCGPGMWDSSHDPVIECIGHEDAPCPYLDNYD</sequence>
<evidence type="ECO:0000313" key="3">
    <source>
        <dbReference type="Proteomes" id="UP000694924"/>
    </source>
</evidence>
<dbReference type="SUPFAM" id="SSF47923">
    <property type="entry name" value="Ypt/Rab-GAP domain of gyp1p"/>
    <property type="match status" value="2"/>
</dbReference>
<keyword evidence="1" id="KW-0343">GTPase activation</keyword>
<evidence type="ECO:0000313" key="4">
    <source>
        <dbReference type="RefSeq" id="XP_015182463.1"/>
    </source>
</evidence>
<dbReference type="PANTHER" id="PTHR22957:SF547">
    <property type="entry name" value="TBC1 DOMAIN FAMILY MEMBER 16"/>
    <property type="match status" value="1"/>
</dbReference>
<keyword evidence="3" id="KW-1185">Reference proteome</keyword>
<feature type="domain" description="Rab-GAP TBC" evidence="2">
    <location>
        <begin position="440"/>
        <end position="649"/>
    </location>
</feature>
<dbReference type="InterPro" id="IPR035969">
    <property type="entry name" value="Rab-GAP_TBC_sf"/>
</dbReference>
<dbReference type="InterPro" id="IPR000195">
    <property type="entry name" value="Rab-GAP-TBC_dom"/>
</dbReference>
<dbReference type="PANTHER" id="PTHR22957">
    <property type="entry name" value="TBC1 DOMAIN FAMILY MEMBER GTPASE-ACTIVATING PROTEIN"/>
    <property type="match status" value="1"/>
</dbReference>
<dbReference type="RefSeq" id="XP_015182463.1">
    <property type="nucleotide sequence ID" value="XM_015326977.1"/>
</dbReference>
<dbReference type="Proteomes" id="UP000694924">
    <property type="component" value="Unplaced"/>
</dbReference>
<evidence type="ECO:0000259" key="2">
    <source>
        <dbReference type="PROSITE" id="PS50086"/>
    </source>
</evidence>
<proteinExistence type="predicted"/>
<evidence type="ECO:0000256" key="1">
    <source>
        <dbReference type="ARBA" id="ARBA00022468"/>
    </source>
</evidence>
<name>A0ABM1IQH6_POLDO</name>
<reference evidence="4" key="1">
    <citation type="submission" date="2025-08" db="UniProtKB">
        <authorList>
            <consortium name="RefSeq"/>
        </authorList>
    </citation>
    <scope>IDENTIFICATION</scope>
    <source>
        <tissue evidence="4">Whole body</tissue>
    </source>
</reference>
<dbReference type="SMART" id="SM00164">
    <property type="entry name" value="TBC"/>
    <property type="match status" value="1"/>
</dbReference>
<dbReference type="Gene3D" id="1.10.472.80">
    <property type="entry name" value="Ypt/Rab-GAP domain of gyp1p, domain 3"/>
    <property type="match status" value="1"/>
</dbReference>
<dbReference type="GeneID" id="107069555"/>
<dbReference type="Gene3D" id="1.10.8.270">
    <property type="entry name" value="putative rabgap domain of human tbc1 domain family member 14 like domains"/>
    <property type="match status" value="1"/>
</dbReference>